<feature type="domain" description="Peptidase M14" evidence="12">
    <location>
        <begin position="131"/>
        <end position="443"/>
    </location>
</feature>
<dbReference type="InterPro" id="IPR036990">
    <property type="entry name" value="M14A-like_propep"/>
</dbReference>
<evidence type="ECO:0000256" key="5">
    <source>
        <dbReference type="ARBA" id="ARBA00022723"/>
    </source>
</evidence>
<keyword evidence="10" id="KW-1015">Disulfide bond</keyword>
<name>A0AAW1DC12_9HEMI</name>
<feature type="active site" description="Proton donor/acceptor" evidence="11">
    <location>
        <position position="409"/>
    </location>
</feature>
<dbReference type="PANTHER" id="PTHR11705:SF89">
    <property type="entry name" value="PEPTIDASE M14 CARBOXYPEPTIDASE A DOMAIN-CONTAINING PROTEIN"/>
    <property type="match status" value="1"/>
</dbReference>
<evidence type="ECO:0000259" key="12">
    <source>
        <dbReference type="PROSITE" id="PS52035"/>
    </source>
</evidence>
<accession>A0AAW1DC12</accession>
<evidence type="ECO:0000313" key="13">
    <source>
        <dbReference type="EMBL" id="KAK9507608.1"/>
    </source>
</evidence>
<organism evidence="13 14">
    <name type="scientific">Rhynocoris fuscipes</name>
    <dbReference type="NCBI Taxonomy" id="488301"/>
    <lineage>
        <taxon>Eukaryota</taxon>
        <taxon>Metazoa</taxon>
        <taxon>Ecdysozoa</taxon>
        <taxon>Arthropoda</taxon>
        <taxon>Hexapoda</taxon>
        <taxon>Insecta</taxon>
        <taxon>Pterygota</taxon>
        <taxon>Neoptera</taxon>
        <taxon>Paraneoptera</taxon>
        <taxon>Hemiptera</taxon>
        <taxon>Heteroptera</taxon>
        <taxon>Panheteroptera</taxon>
        <taxon>Cimicomorpha</taxon>
        <taxon>Reduviidae</taxon>
        <taxon>Harpactorinae</taxon>
        <taxon>Harpactorini</taxon>
        <taxon>Rhynocoris</taxon>
    </lineage>
</organism>
<dbReference type="GO" id="GO:0005615">
    <property type="term" value="C:extracellular space"/>
    <property type="evidence" value="ECO:0007669"/>
    <property type="project" value="TreeGrafter"/>
</dbReference>
<evidence type="ECO:0000313" key="14">
    <source>
        <dbReference type="Proteomes" id="UP001461498"/>
    </source>
</evidence>
<dbReference type="InterPro" id="IPR000834">
    <property type="entry name" value="Peptidase_M14"/>
</dbReference>
<dbReference type="PROSITE" id="PS00133">
    <property type="entry name" value="CARBOXYPEPT_ZN_2"/>
    <property type="match status" value="1"/>
</dbReference>
<dbReference type="InterPro" id="IPR057246">
    <property type="entry name" value="CARBOXYPEPT_ZN_1"/>
</dbReference>
<dbReference type="SUPFAM" id="SSF54897">
    <property type="entry name" value="Protease propeptides/inhibitors"/>
    <property type="match status" value="1"/>
</dbReference>
<dbReference type="GO" id="GO:0006508">
    <property type="term" value="P:proteolysis"/>
    <property type="evidence" value="ECO:0007669"/>
    <property type="project" value="UniProtKB-KW"/>
</dbReference>
<evidence type="ECO:0000256" key="7">
    <source>
        <dbReference type="ARBA" id="ARBA00022801"/>
    </source>
</evidence>
<dbReference type="PANTHER" id="PTHR11705">
    <property type="entry name" value="PROTEASE FAMILY M14 CARBOXYPEPTIDASE A,B"/>
    <property type="match status" value="1"/>
</dbReference>
<evidence type="ECO:0000256" key="3">
    <source>
        <dbReference type="ARBA" id="ARBA00022645"/>
    </source>
</evidence>
<dbReference type="PRINTS" id="PR00765">
    <property type="entry name" value="CRBOXYPTASEA"/>
</dbReference>
<dbReference type="Pfam" id="PF00246">
    <property type="entry name" value="Peptidase_M14"/>
    <property type="match status" value="1"/>
</dbReference>
<reference evidence="13 14" key="1">
    <citation type="submission" date="2022-12" db="EMBL/GenBank/DDBJ databases">
        <title>Chromosome-level genome assembly of true bugs.</title>
        <authorList>
            <person name="Ma L."/>
            <person name="Li H."/>
        </authorList>
    </citation>
    <scope>NUCLEOTIDE SEQUENCE [LARGE SCALE GENOMIC DNA]</scope>
    <source>
        <strain evidence="13">Lab_2022b</strain>
    </source>
</reference>
<dbReference type="Gene3D" id="3.30.70.340">
    <property type="entry name" value="Metallocarboxypeptidase-like"/>
    <property type="match status" value="1"/>
</dbReference>
<dbReference type="Proteomes" id="UP001461498">
    <property type="component" value="Unassembled WGS sequence"/>
</dbReference>
<dbReference type="InterPro" id="IPR057247">
    <property type="entry name" value="CARBOXYPEPT_ZN_2"/>
</dbReference>
<dbReference type="PROSITE" id="PS52035">
    <property type="entry name" value="PEPTIDASE_M14"/>
    <property type="match status" value="1"/>
</dbReference>
<comment type="similarity">
    <text evidence="2 11">Belongs to the peptidase M14 family.</text>
</comment>
<dbReference type="InterPro" id="IPR003146">
    <property type="entry name" value="M14A_act_pep"/>
</dbReference>
<dbReference type="SMART" id="SM00631">
    <property type="entry name" value="Zn_pept"/>
    <property type="match status" value="1"/>
</dbReference>
<dbReference type="GO" id="GO:0004181">
    <property type="term" value="F:metallocarboxypeptidase activity"/>
    <property type="evidence" value="ECO:0007669"/>
    <property type="project" value="InterPro"/>
</dbReference>
<comment type="caution">
    <text evidence="13">The sequence shown here is derived from an EMBL/GenBank/DDBJ whole genome shotgun (WGS) entry which is preliminary data.</text>
</comment>
<evidence type="ECO:0000256" key="2">
    <source>
        <dbReference type="ARBA" id="ARBA00005988"/>
    </source>
</evidence>
<keyword evidence="5" id="KW-0479">Metal-binding</keyword>
<evidence type="ECO:0000256" key="11">
    <source>
        <dbReference type="PROSITE-ProRule" id="PRU01379"/>
    </source>
</evidence>
<gene>
    <name evidence="13" type="ORF">O3M35_007428</name>
</gene>
<evidence type="ECO:0000256" key="8">
    <source>
        <dbReference type="ARBA" id="ARBA00022833"/>
    </source>
</evidence>
<keyword evidence="14" id="KW-1185">Reference proteome</keyword>
<dbReference type="Pfam" id="PF02244">
    <property type="entry name" value="Propep_M14"/>
    <property type="match status" value="1"/>
</dbReference>
<protein>
    <recommendedName>
        <fullName evidence="12">Peptidase M14 domain-containing protein</fullName>
    </recommendedName>
</protein>
<evidence type="ECO:0000256" key="9">
    <source>
        <dbReference type="ARBA" id="ARBA00023049"/>
    </source>
</evidence>
<comment type="cofactor">
    <cofactor evidence="1">
        <name>Zn(2+)</name>
        <dbReference type="ChEBI" id="CHEBI:29105"/>
    </cofactor>
</comment>
<proteinExistence type="inferred from homology"/>
<sequence>MRLQVRCFIVFLDNNKGRERTQTNSRVSYKHYQLLRVRPSTDDELQELEALEEEPGIEFWSPPITNRSADLVAPPDVAEYLKEYLTDKDVQFTVLSSDLDGDIRKQNPKSKRSSYRSNLLKSESHPLTWTRYHRYKDIMDYLDYLSKSAPNLVSIITIGKTNEGRLLQVAKVSAGKKKNNPAIWIDGGMHGREWIATSTALFVLKQIVENYQTNKGVVDTLDWYIMPLANPDGYEYSHTSDRFWRKNRSKKPKDPEYDEEYDEEARFMWGEDENCKGVDLNRNFDYHWAEVGASNDPCKPNFAGKKPFSEPESRALSEFIMENSEHIKAYITLHSYSQMLLVPWGYTRQTIKDYDELMYVARKAAEALQKVHGTEYTVGTSPNLLYPTSGSSDDWAKGRAGIKYSYTIELRDKGDYGFLLPASQIIPTGRETFAALKSIAKQIIHQK</sequence>
<keyword evidence="4" id="KW-0645">Protease</keyword>
<dbReference type="SUPFAM" id="SSF53187">
    <property type="entry name" value="Zn-dependent exopeptidases"/>
    <property type="match status" value="1"/>
</dbReference>
<evidence type="ECO:0000256" key="1">
    <source>
        <dbReference type="ARBA" id="ARBA00001947"/>
    </source>
</evidence>
<dbReference type="PROSITE" id="PS00132">
    <property type="entry name" value="CARBOXYPEPT_ZN_1"/>
    <property type="match status" value="1"/>
</dbReference>
<dbReference type="CDD" id="cd03860">
    <property type="entry name" value="M14_CP_A-B_like"/>
    <property type="match status" value="1"/>
</dbReference>
<keyword evidence="6" id="KW-0732">Signal</keyword>
<dbReference type="FunFam" id="3.40.630.10:FF:000056">
    <property type="entry name" value="Zinc carboxypeptidase"/>
    <property type="match status" value="1"/>
</dbReference>
<dbReference type="Gene3D" id="3.40.630.10">
    <property type="entry name" value="Zn peptidases"/>
    <property type="match status" value="1"/>
</dbReference>
<keyword evidence="3" id="KW-0121">Carboxypeptidase</keyword>
<evidence type="ECO:0000256" key="6">
    <source>
        <dbReference type="ARBA" id="ARBA00022729"/>
    </source>
</evidence>
<dbReference type="AlphaFoldDB" id="A0AAW1DC12"/>
<dbReference type="EMBL" id="JAPXFL010000004">
    <property type="protein sequence ID" value="KAK9507608.1"/>
    <property type="molecule type" value="Genomic_DNA"/>
</dbReference>
<keyword evidence="9" id="KW-0482">Metalloprotease</keyword>
<dbReference type="GO" id="GO:0008270">
    <property type="term" value="F:zinc ion binding"/>
    <property type="evidence" value="ECO:0007669"/>
    <property type="project" value="InterPro"/>
</dbReference>
<evidence type="ECO:0000256" key="4">
    <source>
        <dbReference type="ARBA" id="ARBA00022670"/>
    </source>
</evidence>
<keyword evidence="8" id="KW-0862">Zinc</keyword>
<keyword evidence="7" id="KW-0378">Hydrolase</keyword>
<evidence type="ECO:0000256" key="10">
    <source>
        <dbReference type="ARBA" id="ARBA00023157"/>
    </source>
</evidence>